<name>A0A1M6PJU6_9FIRM</name>
<organism evidence="2 3">
    <name type="scientific">Tepidibacter formicigenes DSM 15518</name>
    <dbReference type="NCBI Taxonomy" id="1123349"/>
    <lineage>
        <taxon>Bacteria</taxon>
        <taxon>Bacillati</taxon>
        <taxon>Bacillota</taxon>
        <taxon>Clostridia</taxon>
        <taxon>Peptostreptococcales</taxon>
        <taxon>Peptostreptococcaceae</taxon>
        <taxon>Tepidibacter</taxon>
    </lineage>
</organism>
<evidence type="ECO:0000313" key="3">
    <source>
        <dbReference type="Proteomes" id="UP000242497"/>
    </source>
</evidence>
<dbReference type="AlphaFoldDB" id="A0A1M6PJU6"/>
<feature type="transmembrane region" description="Helical" evidence="1">
    <location>
        <begin position="114"/>
        <end position="133"/>
    </location>
</feature>
<feature type="transmembrane region" description="Helical" evidence="1">
    <location>
        <begin position="140"/>
        <end position="162"/>
    </location>
</feature>
<dbReference type="GO" id="GO:0009847">
    <property type="term" value="P:spore germination"/>
    <property type="evidence" value="ECO:0007669"/>
    <property type="project" value="InterPro"/>
</dbReference>
<dbReference type="OrthoDB" id="4424890at2"/>
<feature type="transmembrane region" description="Helical" evidence="1">
    <location>
        <begin position="39"/>
        <end position="63"/>
    </location>
</feature>
<dbReference type="RefSeq" id="WP_072888869.1">
    <property type="nucleotide sequence ID" value="NZ_FRAE01000032.1"/>
</dbReference>
<sequence length="350" mass="38878">MKDKSWIKIASIYVGTIIGAGFASGQEIMNFFGKFGFKGLLGILISTMLFCLIGSIILITTYESKINTYNQLLAKIFGKNICKIIDFIIILFLLAGYCIMLAGSGALFYEQFNINHNIGIIIMAITTFFTFIYSLKGLSLVNTIIVPFLLIVIVFIGGIVIFNEGIDFNALNEINSLNNDNFILSSITYVGYNMIPSLVILTSISPIIDKKKNAIKGGIVGGLFLGILSLFILMPCLILYKDISSLEIPMLNIASYSSYKGKYLYSIILWCAMFTTAIGNGFGFIKRISPLFKINDKILAFILSFTSIFLAKFGFSNLVSTIYPLFGYISLFILIFALIKFILYKLSNSH</sequence>
<dbReference type="GO" id="GO:0016020">
    <property type="term" value="C:membrane"/>
    <property type="evidence" value="ECO:0007669"/>
    <property type="project" value="InterPro"/>
</dbReference>
<protein>
    <submittedName>
        <fullName evidence="2">Uncharacterized membrane protein YkvI</fullName>
    </submittedName>
</protein>
<keyword evidence="1" id="KW-1133">Transmembrane helix</keyword>
<dbReference type="Proteomes" id="UP000242497">
    <property type="component" value="Unassembled WGS sequence"/>
</dbReference>
<dbReference type="InterPro" id="IPR004761">
    <property type="entry name" value="Spore_GerAB"/>
</dbReference>
<feature type="transmembrane region" description="Helical" evidence="1">
    <location>
        <begin position="321"/>
        <end position="343"/>
    </location>
</feature>
<feature type="transmembrane region" description="Helical" evidence="1">
    <location>
        <begin position="182"/>
        <end position="208"/>
    </location>
</feature>
<accession>A0A1M6PJU6</accession>
<gene>
    <name evidence="2" type="ORF">SAMN02744037_01580</name>
</gene>
<evidence type="ECO:0000256" key="1">
    <source>
        <dbReference type="SAM" id="Phobius"/>
    </source>
</evidence>
<proteinExistence type="predicted"/>
<keyword evidence="1" id="KW-0472">Membrane</keyword>
<dbReference type="EMBL" id="FRAE01000032">
    <property type="protein sequence ID" value="SHK08236.1"/>
    <property type="molecule type" value="Genomic_DNA"/>
</dbReference>
<dbReference type="Pfam" id="PF03845">
    <property type="entry name" value="Spore_permease"/>
    <property type="match status" value="1"/>
</dbReference>
<dbReference type="PANTHER" id="PTHR37814:SF1">
    <property type="entry name" value="MEMBRANE PROTEIN"/>
    <property type="match status" value="1"/>
</dbReference>
<feature type="transmembrane region" description="Helical" evidence="1">
    <location>
        <begin position="12"/>
        <end position="33"/>
    </location>
</feature>
<feature type="transmembrane region" description="Helical" evidence="1">
    <location>
        <begin position="263"/>
        <end position="285"/>
    </location>
</feature>
<feature type="transmembrane region" description="Helical" evidence="1">
    <location>
        <begin position="297"/>
        <end position="315"/>
    </location>
</feature>
<feature type="transmembrane region" description="Helical" evidence="1">
    <location>
        <begin position="84"/>
        <end position="108"/>
    </location>
</feature>
<feature type="transmembrane region" description="Helical" evidence="1">
    <location>
        <begin position="220"/>
        <end position="243"/>
    </location>
</feature>
<dbReference type="InterPro" id="IPR038728">
    <property type="entry name" value="YkvI-like"/>
</dbReference>
<keyword evidence="1" id="KW-0812">Transmembrane</keyword>
<keyword evidence="3" id="KW-1185">Reference proteome</keyword>
<reference evidence="3" key="1">
    <citation type="submission" date="2016-11" db="EMBL/GenBank/DDBJ databases">
        <authorList>
            <person name="Varghese N."/>
            <person name="Submissions S."/>
        </authorList>
    </citation>
    <scope>NUCLEOTIDE SEQUENCE [LARGE SCALE GENOMIC DNA]</scope>
    <source>
        <strain evidence="3">DSM 15518</strain>
    </source>
</reference>
<dbReference type="STRING" id="1123349.SAMN02744037_01580"/>
<dbReference type="PANTHER" id="PTHR37814">
    <property type="entry name" value="CONSERVED MEMBRANE PROTEIN"/>
    <property type="match status" value="1"/>
</dbReference>
<evidence type="ECO:0000313" key="2">
    <source>
        <dbReference type="EMBL" id="SHK08236.1"/>
    </source>
</evidence>